<dbReference type="PROSITE" id="PS50143">
    <property type="entry name" value="BIR_REPEAT_2"/>
    <property type="match status" value="1"/>
</dbReference>
<evidence type="ECO:0000256" key="2">
    <source>
        <dbReference type="ARBA" id="ARBA00022833"/>
    </source>
</evidence>
<dbReference type="EMBL" id="GEZM01067991">
    <property type="protein sequence ID" value="JAV67276.1"/>
    <property type="molecule type" value="Transcribed_RNA"/>
</dbReference>
<dbReference type="Pfam" id="PF00653">
    <property type="entry name" value="BIR"/>
    <property type="match status" value="1"/>
</dbReference>
<evidence type="ECO:0000313" key="5">
    <source>
        <dbReference type="Proteomes" id="UP000327044"/>
    </source>
</evidence>
<dbReference type="PANTHER" id="PTHR46771:SF5">
    <property type="entry name" value="DETERIN"/>
    <property type="match status" value="1"/>
</dbReference>
<evidence type="ECO:0000313" key="3">
    <source>
        <dbReference type="EMBL" id="JAV67276.1"/>
    </source>
</evidence>
<keyword evidence="1" id="KW-0479">Metal-binding</keyword>
<dbReference type="OrthoDB" id="2196114at2759"/>
<dbReference type="Gene3D" id="1.10.1170.10">
    <property type="entry name" value="Inhibitor Of Apoptosis Protein (2mihbC-IAP-1), Chain A"/>
    <property type="match status" value="1"/>
</dbReference>
<keyword evidence="5" id="KW-1185">Reference proteome</keyword>
<dbReference type="AlphaFoldDB" id="A0A1Y1L6S4"/>
<dbReference type="SMART" id="SM00238">
    <property type="entry name" value="BIR"/>
    <property type="match status" value="1"/>
</dbReference>
<dbReference type="GO" id="GO:0046872">
    <property type="term" value="F:metal ion binding"/>
    <property type="evidence" value="ECO:0007669"/>
    <property type="project" value="UniProtKB-KW"/>
</dbReference>
<keyword evidence="2" id="KW-0862">Zinc</keyword>
<dbReference type="PANTHER" id="PTHR46771">
    <property type="entry name" value="DETERIN"/>
    <property type="match status" value="1"/>
</dbReference>
<dbReference type="SUPFAM" id="SSF57924">
    <property type="entry name" value="Inhibitor of apoptosis (IAP) repeat"/>
    <property type="match status" value="1"/>
</dbReference>
<dbReference type="InParanoid" id="A0A1Y1L6S4"/>
<dbReference type="InterPro" id="IPR001370">
    <property type="entry name" value="BIR_rpt"/>
</dbReference>
<name>A0A1Y1L6S4_PHOPY</name>
<reference evidence="4 5" key="2">
    <citation type="journal article" date="2018" name="Elife">
        <title>Firefly genomes illuminate parallel origins of bioluminescence in beetles.</title>
        <authorList>
            <person name="Fallon T.R."/>
            <person name="Lower S.E."/>
            <person name="Chang C.H."/>
            <person name="Bessho-Uehara M."/>
            <person name="Martin G.J."/>
            <person name="Bewick A.J."/>
            <person name="Behringer M."/>
            <person name="Debat H.J."/>
            <person name="Wong I."/>
            <person name="Day J.C."/>
            <person name="Suvorov A."/>
            <person name="Silva C.J."/>
            <person name="Stanger-Hall K.F."/>
            <person name="Hall D.W."/>
            <person name="Schmitz R.J."/>
            <person name="Nelson D.R."/>
            <person name="Lewis S.M."/>
            <person name="Shigenobu S."/>
            <person name="Bybee S.M."/>
            <person name="Larracuente A.M."/>
            <person name="Oba Y."/>
            <person name="Weng J.K."/>
        </authorList>
    </citation>
    <scope>NUCLEOTIDE SEQUENCE [LARGE SCALE GENOMIC DNA]</scope>
    <source>
        <strain evidence="4">1611_PpyrPB1</strain>
        <tissue evidence="4">Whole body</tissue>
    </source>
</reference>
<reference evidence="3" key="1">
    <citation type="journal article" date="2016" name="Sci. Rep.">
        <title>Molecular characterization of firefly nuptial gifts: a multi-omics approach sheds light on postcopulatory sexual selection.</title>
        <authorList>
            <person name="Al-Wathiqui N."/>
            <person name="Fallon T.R."/>
            <person name="South A."/>
            <person name="Weng J.K."/>
            <person name="Lewis S.M."/>
        </authorList>
    </citation>
    <scope>NUCLEOTIDE SEQUENCE</scope>
</reference>
<evidence type="ECO:0000256" key="1">
    <source>
        <dbReference type="ARBA" id="ARBA00022723"/>
    </source>
</evidence>
<dbReference type="FunCoup" id="A0A1Y1L6S4">
    <property type="interactions" value="522"/>
</dbReference>
<protein>
    <submittedName>
        <fullName evidence="3">Uncharacterized protein</fullName>
    </submittedName>
</protein>
<sequence>MDLELKQVEQRLPMLFEKNRLASFKSWKFNDRSKCSAKKLAEAGFYYAGTPDEPDGVQCFLCNKALDGWEKEDNPWDEHISHSKNCEFAKLRLPEAKLTTDRFLQFCLEMVLVQSKNYVTKVVESNKKEFSQKYTAKKKTLNGIRKK</sequence>
<organism evidence="3">
    <name type="scientific">Photinus pyralis</name>
    <name type="common">Common eastern firefly</name>
    <name type="synonym">Lampyris pyralis</name>
    <dbReference type="NCBI Taxonomy" id="7054"/>
    <lineage>
        <taxon>Eukaryota</taxon>
        <taxon>Metazoa</taxon>
        <taxon>Ecdysozoa</taxon>
        <taxon>Arthropoda</taxon>
        <taxon>Hexapoda</taxon>
        <taxon>Insecta</taxon>
        <taxon>Pterygota</taxon>
        <taxon>Neoptera</taxon>
        <taxon>Endopterygota</taxon>
        <taxon>Coleoptera</taxon>
        <taxon>Polyphaga</taxon>
        <taxon>Elateriformia</taxon>
        <taxon>Elateroidea</taxon>
        <taxon>Lampyridae</taxon>
        <taxon>Lampyrinae</taxon>
        <taxon>Photinus</taxon>
    </lineage>
</organism>
<gene>
    <name evidence="4" type="ORF">PPYR_14749</name>
</gene>
<dbReference type="InterPro" id="IPR051190">
    <property type="entry name" value="Baculoviral_IAP"/>
</dbReference>
<dbReference type="Proteomes" id="UP000327044">
    <property type="component" value="Unassembled WGS sequence"/>
</dbReference>
<accession>A0A1Y1L6S4</accession>
<proteinExistence type="predicted"/>
<dbReference type="EMBL" id="VVIM01000010">
    <property type="protein sequence ID" value="KAB0792790.1"/>
    <property type="molecule type" value="Genomic_DNA"/>
</dbReference>
<reference evidence="4" key="3">
    <citation type="submission" date="2019-08" db="EMBL/GenBank/DDBJ databases">
        <authorList>
            <consortium name="Photinus pyralis genome working group"/>
            <person name="Fallon T.R."/>
            <person name="Sander Lower S.E."/>
            <person name="Weng J.-K."/>
        </authorList>
    </citation>
    <scope>NUCLEOTIDE SEQUENCE</scope>
    <source>
        <strain evidence="4">1611_PpyrPB1</strain>
        <tissue evidence="4">Whole body</tissue>
    </source>
</reference>
<dbReference type="CDD" id="cd00022">
    <property type="entry name" value="BIR"/>
    <property type="match status" value="1"/>
</dbReference>
<evidence type="ECO:0000313" key="4">
    <source>
        <dbReference type="EMBL" id="KAB0792790.1"/>
    </source>
</evidence>